<keyword evidence="6" id="KW-0808">Transferase</keyword>
<evidence type="ECO:0000256" key="9">
    <source>
        <dbReference type="ARBA" id="ARBA00022840"/>
    </source>
</evidence>
<dbReference type="InterPro" id="IPR005467">
    <property type="entry name" value="His_kinase_dom"/>
</dbReference>
<dbReference type="GO" id="GO:0000155">
    <property type="term" value="F:phosphorelay sensor kinase activity"/>
    <property type="evidence" value="ECO:0007669"/>
    <property type="project" value="InterPro"/>
</dbReference>
<dbReference type="InterPro" id="IPR036890">
    <property type="entry name" value="HATPase_C_sf"/>
</dbReference>
<keyword evidence="9" id="KW-0067">ATP-binding</keyword>
<dbReference type="Pfam" id="PF00672">
    <property type="entry name" value="HAMP"/>
    <property type="match status" value="1"/>
</dbReference>
<evidence type="ECO:0000256" key="4">
    <source>
        <dbReference type="ARBA" id="ARBA00022475"/>
    </source>
</evidence>
<dbReference type="Pfam" id="PF02518">
    <property type="entry name" value="HATPase_c"/>
    <property type="match status" value="1"/>
</dbReference>
<dbReference type="AlphaFoldDB" id="A0A2G9X0J5"/>
<dbReference type="SMART" id="SM00387">
    <property type="entry name" value="HATPase_c"/>
    <property type="match status" value="1"/>
</dbReference>
<name>A0A2G9X0J5_9HYPH</name>
<keyword evidence="4" id="KW-1003">Cell membrane</keyword>
<sequence length="533" mass="55257">MVSAPAPRVRQKWRPRLSLIIASVLALVACLPLGSVVFFRIYDNQLVRQTEAELIAQSAAIAARIGAELSARAPAGLRLGPPVRAGTPNADGLAAISPRLDLATDEVLPPRPEAMPAAGTAHSALADLGLRLTPELAAISAATLAGFRILDADGMVVAGGDEVGQSLATLPEVAGALAGHYRSALRRRVSRHPVPALDSISRGTGVRVFVALPVAVDGRVAAVVYASRTPADALKQLYQERYRIGLALLCVLAATSAIGFVFHRTIMGPMQALIARTTAIAGGDRASLKPLDHHGTAEFARLSQSFLDMAASLAARSDYVATFAAHVSHELKSPLTAISGAAELLADDASEPAMTPAQRADFLAAIRANADRLGALVSCLRDLARAETMPTAGACRPTEAIALLRDDKPKVAIEATGELDRSVAMSTETLALVLGHLIDNAARAGAGRVTISAASAAGRRAIVVADDGPGISPANRARIFDPFFTTRRADGGTGMGLSIARAMVTAHRGSLDLVDSGKGAAFRIDLPATTDPT</sequence>
<evidence type="ECO:0000256" key="5">
    <source>
        <dbReference type="ARBA" id="ARBA00022553"/>
    </source>
</evidence>
<dbReference type="PANTHER" id="PTHR44936">
    <property type="entry name" value="SENSOR PROTEIN CREC"/>
    <property type="match status" value="1"/>
</dbReference>
<evidence type="ECO:0000256" key="7">
    <source>
        <dbReference type="ARBA" id="ARBA00022741"/>
    </source>
</evidence>
<dbReference type="GO" id="GO:0005524">
    <property type="term" value="F:ATP binding"/>
    <property type="evidence" value="ECO:0007669"/>
    <property type="project" value="UniProtKB-KW"/>
</dbReference>
<dbReference type="Pfam" id="PF00512">
    <property type="entry name" value="HisKA"/>
    <property type="match status" value="1"/>
</dbReference>
<dbReference type="SMART" id="SM00388">
    <property type="entry name" value="HisKA"/>
    <property type="match status" value="1"/>
</dbReference>
<gene>
    <name evidence="13" type="ORF">CJ014_04920</name>
</gene>
<dbReference type="InterPro" id="IPR036097">
    <property type="entry name" value="HisK_dim/P_sf"/>
</dbReference>
<keyword evidence="5" id="KW-0597">Phosphoprotein</keyword>
<accession>A0A2G9X0J5</accession>
<evidence type="ECO:0000313" key="13">
    <source>
        <dbReference type="EMBL" id="PIP00492.1"/>
    </source>
</evidence>
<keyword evidence="10" id="KW-0812">Transmembrane</keyword>
<evidence type="ECO:0000256" key="1">
    <source>
        <dbReference type="ARBA" id="ARBA00000085"/>
    </source>
</evidence>
<feature type="domain" description="Histidine kinase" evidence="11">
    <location>
        <begin position="326"/>
        <end position="530"/>
    </location>
</feature>
<dbReference type="InterPro" id="IPR050980">
    <property type="entry name" value="2C_sensor_his_kinase"/>
</dbReference>
<dbReference type="PANTHER" id="PTHR44936:SF10">
    <property type="entry name" value="SENSOR PROTEIN RSTB"/>
    <property type="match status" value="1"/>
</dbReference>
<dbReference type="EC" id="2.7.13.3" evidence="3"/>
<keyword evidence="7" id="KW-0547">Nucleotide-binding</keyword>
<dbReference type="Gene3D" id="3.30.565.10">
    <property type="entry name" value="Histidine kinase-like ATPase, C-terminal domain"/>
    <property type="match status" value="1"/>
</dbReference>
<organism evidence="13 14">
    <name type="scientific">Pleomorphomonas carboxyditropha</name>
    <dbReference type="NCBI Taxonomy" id="2023338"/>
    <lineage>
        <taxon>Bacteria</taxon>
        <taxon>Pseudomonadati</taxon>
        <taxon>Pseudomonadota</taxon>
        <taxon>Alphaproteobacteria</taxon>
        <taxon>Hyphomicrobiales</taxon>
        <taxon>Pleomorphomonadaceae</taxon>
        <taxon>Pleomorphomonas</taxon>
    </lineage>
</organism>
<dbReference type="InterPro" id="IPR003660">
    <property type="entry name" value="HAMP_dom"/>
</dbReference>
<dbReference type="PRINTS" id="PR00344">
    <property type="entry name" value="BCTRLSENSOR"/>
</dbReference>
<dbReference type="CDD" id="cd00082">
    <property type="entry name" value="HisKA"/>
    <property type="match status" value="1"/>
</dbReference>
<dbReference type="SUPFAM" id="SSF47384">
    <property type="entry name" value="Homodimeric domain of signal transducing histidine kinase"/>
    <property type="match status" value="1"/>
</dbReference>
<evidence type="ECO:0000256" key="8">
    <source>
        <dbReference type="ARBA" id="ARBA00022777"/>
    </source>
</evidence>
<evidence type="ECO:0000313" key="14">
    <source>
        <dbReference type="Proteomes" id="UP000231070"/>
    </source>
</evidence>
<dbReference type="Gene3D" id="6.10.340.10">
    <property type="match status" value="1"/>
</dbReference>
<protein>
    <recommendedName>
        <fullName evidence="3">histidine kinase</fullName>
        <ecNumber evidence="3">2.7.13.3</ecNumber>
    </recommendedName>
</protein>
<evidence type="ECO:0000256" key="6">
    <source>
        <dbReference type="ARBA" id="ARBA00022679"/>
    </source>
</evidence>
<dbReference type="SUPFAM" id="SSF55874">
    <property type="entry name" value="ATPase domain of HSP90 chaperone/DNA topoisomerase II/histidine kinase"/>
    <property type="match status" value="1"/>
</dbReference>
<keyword evidence="10" id="KW-0472">Membrane</keyword>
<dbReference type="OrthoDB" id="9815202at2"/>
<evidence type="ECO:0000259" key="11">
    <source>
        <dbReference type="PROSITE" id="PS50109"/>
    </source>
</evidence>
<dbReference type="Proteomes" id="UP000231070">
    <property type="component" value="Unassembled WGS sequence"/>
</dbReference>
<comment type="catalytic activity">
    <reaction evidence="1">
        <text>ATP + protein L-histidine = ADP + protein N-phospho-L-histidine.</text>
        <dbReference type="EC" id="2.7.13.3"/>
    </reaction>
</comment>
<dbReference type="GO" id="GO:0005886">
    <property type="term" value="C:plasma membrane"/>
    <property type="evidence" value="ECO:0007669"/>
    <property type="project" value="UniProtKB-SubCell"/>
</dbReference>
<comment type="caution">
    <text evidence="13">The sequence shown here is derived from an EMBL/GenBank/DDBJ whole genome shotgun (WGS) entry which is preliminary data.</text>
</comment>
<keyword evidence="14" id="KW-1185">Reference proteome</keyword>
<comment type="subcellular location">
    <subcellularLocation>
        <location evidence="2">Cell membrane</location>
        <topology evidence="2">Multi-pass membrane protein</topology>
    </subcellularLocation>
</comment>
<reference evidence="13 14" key="1">
    <citation type="submission" date="2017-08" db="EMBL/GenBank/DDBJ databases">
        <title>Pleomorphomonas carboxidotrophicus sp. nov., a new mesophilic hydrogenogenic carboxidotroph.</title>
        <authorList>
            <person name="Esquivel-Elizondo S."/>
            <person name="Krajmalnik-Brown R."/>
            <person name="Maldonado J."/>
        </authorList>
    </citation>
    <scope>NUCLEOTIDE SEQUENCE [LARGE SCALE GENOMIC DNA]</scope>
    <source>
        <strain evidence="13 14">SVCO-16</strain>
    </source>
</reference>
<dbReference type="InterPro" id="IPR003661">
    <property type="entry name" value="HisK_dim/P_dom"/>
</dbReference>
<evidence type="ECO:0000256" key="2">
    <source>
        <dbReference type="ARBA" id="ARBA00004651"/>
    </source>
</evidence>
<evidence type="ECO:0000259" key="12">
    <source>
        <dbReference type="PROSITE" id="PS50885"/>
    </source>
</evidence>
<dbReference type="InterPro" id="IPR003594">
    <property type="entry name" value="HATPase_dom"/>
</dbReference>
<dbReference type="Gene3D" id="1.10.287.130">
    <property type="match status" value="1"/>
</dbReference>
<proteinExistence type="predicted"/>
<feature type="transmembrane region" description="Helical" evidence="10">
    <location>
        <begin position="244"/>
        <end position="262"/>
    </location>
</feature>
<keyword evidence="8" id="KW-0418">Kinase</keyword>
<evidence type="ECO:0000256" key="10">
    <source>
        <dbReference type="SAM" id="Phobius"/>
    </source>
</evidence>
<dbReference type="PROSITE" id="PS50885">
    <property type="entry name" value="HAMP"/>
    <property type="match status" value="1"/>
</dbReference>
<dbReference type="InterPro" id="IPR004358">
    <property type="entry name" value="Sig_transdc_His_kin-like_C"/>
</dbReference>
<feature type="transmembrane region" description="Helical" evidence="10">
    <location>
        <begin position="20"/>
        <end position="39"/>
    </location>
</feature>
<keyword evidence="10" id="KW-1133">Transmembrane helix</keyword>
<evidence type="ECO:0000256" key="3">
    <source>
        <dbReference type="ARBA" id="ARBA00012438"/>
    </source>
</evidence>
<dbReference type="EMBL" id="NQVN01000002">
    <property type="protein sequence ID" value="PIP00492.1"/>
    <property type="molecule type" value="Genomic_DNA"/>
</dbReference>
<dbReference type="PROSITE" id="PS50109">
    <property type="entry name" value="HIS_KIN"/>
    <property type="match status" value="1"/>
</dbReference>
<feature type="domain" description="HAMP" evidence="12">
    <location>
        <begin position="264"/>
        <end position="318"/>
    </location>
</feature>